<keyword evidence="8 15" id="KW-0732">Signal</keyword>
<feature type="signal peptide" evidence="15">
    <location>
        <begin position="1"/>
        <end position="16"/>
    </location>
</feature>
<accession>A0A0D7BSV0</accession>
<evidence type="ECO:0000256" key="11">
    <source>
        <dbReference type="ARBA" id="ARBA00023157"/>
    </source>
</evidence>
<sequence length="146" mass="14338">MRFFLAAAAIIPTVYGALVQRQASLPSCAATCLATADFGSCDSSDYGCLCSSDKFISSVSSCITSSCSGDDLASATTVSTQLCAAAGVTLSNLPTGSATASGSSTQSSATGSAASSSSTSQPDSAISMTFNTGALLFAVGFVAYVL</sequence>
<dbReference type="STRING" id="1314674.A0A0D7BSV0"/>
<evidence type="ECO:0000256" key="1">
    <source>
        <dbReference type="ARBA" id="ARBA00004609"/>
    </source>
</evidence>
<evidence type="ECO:0000256" key="9">
    <source>
        <dbReference type="ARBA" id="ARBA00023004"/>
    </source>
</evidence>
<keyword evidence="13" id="KW-0449">Lipoprotein</keyword>
<dbReference type="OrthoDB" id="3065412at2759"/>
<feature type="region of interest" description="Disordered" evidence="14">
    <location>
        <begin position="97"/>
        <end position="123"/>
    </location>
</feature>
<dbReference type="InterPro" id="IPR008427">
    <property type="entry name" value="Extracellular_membr_CFEM_dom"/>
</dbReference>
<gene>
    <name evidence="17" type="ORF">CYLTODRAFT_417203</name>
</gene>
<dbReference type="PANTHER" id="PTHR37928">
    <property type="entry name" value="CFEM DOMAIN PROTEIN (AFU_ORTHOLOGUE AFUA_6G14090)"/>
    <property type="match status" value="1"/>
</dbReference>
<evidence type="ECO:0000256" key="15">
    <source>
        <dbReference type="SAM" id="SignalP"/>
    </source>
</evidence>
<evidence type="ECO:0000256" key="6">
    <source>
        <dbReference type="ARBA" id="ARBA00022617"/>
    </source>
</evidence>
<evidence type="ECO:0000256" key="2">
    <source>
        <dbReference type="ARBA" id="ARBA00004613"/>
    </source>
</evidence>
<dbReference type="PROSITE" id="PS52012">
    <property type="entry name" value="CFEM"/>
    <property type="match status" value="1"/>
</dbReference>
<keyword evidence="10" id="KW-0472">Membrane</keyword>
<feature type="compositionally biased region" description="Low complexity" evidence="14">
    <location>
        <begin position="97"/>
        <end position="121"/>
    </location>
</feature>
<dbReference type="AlphaFoldDB" id="A0A0D7BSV0"/>
<evidence type="ECO:0000313" key="17">
    <source>
        <dbReference type="EMBL" id="KIY73234.1"/>
    </source>
</evidence>
<proteinExistence type="inferred from homology"/>
<keyword evidence="18" id="KW-1185">Reference proteome</keyword>
<dbReference type="GO" id="GO:0005576">
    <property type="term" value="C:extracellular region"/>
    <property type="evidence" value="ECO:0007669"/>
    <property type="project" value="UniProtKB-SubCell"/>
</dbReference>
<comment type="subcellular location">
    <subcellularLocation>
        <location evidence="1">Cell membrane</location>
        <topology evidence="1">Lipid-anchor</topology>
        <topology evidence="1">GPI-anchor</topology>
    </subcellularLocation>
    <subcellularLocation>
        <location evidence="2">Secreted</location>
    </subcellularLocation>
</comment>
<evidence type="ECO:0000256" key="13">
    <source>
        <dbReference type="ARBA" id="ARBA00023288"/>
    </source>
</evidence>
<name>A0A0D7BSV0_9AGAR</name>
<evidence type="ECO:0000256" key="3">
    <source>
        <dbReference type="ARBA" id="ARBA00010031"/>
    </source>
</evidence>
<evidence type="ECO:0000313" key="18">
    <source>
        <dbReference type="Proteomes" id="UP000054007"/>
    </source>
</evidence>
<keyword evidence="7" id="KW-0479">Metal-binding</keyword>
<dbReference type="GO" id="GO:0005886">
    <property type="term" value="C:plasma membrane"/>
    <property type="evidence" value="ECO:0007669"/>
    <property type="project" value="UniProtKB-SubCell"/>
</dbReference>
<keyword evidence="9" id="KW-0408">Iron</keyword>
<feature type="chain" id="PRO_5002317507" description="CFEM domain-containing protein" evidence="15">
    <location>
        <begin position="17"/>
        <end position="146"/>
    </location>
</feature>
<dbReference type="SMART" id="SM00747">
    <property type="entry name" value="CFEM"/>
    <property type="match status" value="1"/>
</dbReference>
<evidence type="ECO:0000259" key="16">
    <source>
        <dbReference type="PROSITE" id="PS52012"/>
    </source>
</evidence>
<dbReference type="EMBL" id="KN880437">
    <property type="protein sequence ID" value="KIY73234.1"/>
    <property type="molecule type" value="Genomic_DNA"/>
</dbReference>
<feature type="domain" description="CFEM" evidence="16">
    <location>
        <begin position="1"/>
        <end position="113"/>
    </location>
</feature>
<keyword evidence="12" id="KW-0325">Glycoprotein</keyword>
<dbReference type="GO" id="GO:0046872">
    <property type="term" value="F:metal ion binding"/>
    <property type="evidence" value="ECO:0007669"/>
    <property type="project" value="UniProtKB-KW"/>
</dbReference>
<keyword evidence="5" id="KW-0964">Secreted</keyword>
<evidence type="ECO:0000256" key="10">
    <source>
        <dbReference type="ARBA" id="ARBA00023136"/>
    </source>
</evidence>
<dbReference type="PANTHER" id="PTHR37928:SF2">
    <property type="entry name" value="GPI ANCHORED CFEM DOMAIN PROTEIN (AFU_ORTHOLOGUE AFUA_6G10580)"/>
    <property type="match status" value="1"/>
</dbReference>
<dbReference type="Proteomes" id="UP000054007">
    <property type="component" value="Unassembled WGS sequence"/>
</dbReference>
<evidence type="ECO:0000256" key="14">
    <source>
        <dbReference type="SAM" id="MobiDB-lite"/>
    </source>
</evidence>
<keyword evidence="6" id="KW-0349">Heme</keyword>
<evidence type="ECO:0000256" key="12">
    <source>
        <dbReference type="ARBA" id="ARBA00023180"/>
    </source>
</evidence>
<keyword evidence="4" id="KW-1003">Cell membrane</keyword>
<evidence type="ECO:0000256" key="4">
    <source>
        <dbReference type="ARBA" id="ARBA00022475"/>
    </source>
</evidence>
<protein>
    <recommendedName>
        <fullName evidence="16">CFEM domain-containing protein</fullName>
    </recommendedName>
</protein>
<comment type="similarity">
    <text evidence="3">Belongs to the RBT5 family.</text>
</comment>
<evidence type="ECO:0000256" key="8">
    <source>
        <dbReference type="ARBA" id="ARBA00022729"/>
    </source>
</evidence>
<evidence type="ECO:0000256" key="7">
    <source>
        <dbReference type="ARBA" id="ARBA00022723"/>
    </source>
</evidence>
<dbReference type="Pfam" id="PF05730">
    <property type="entry name" value="CFEM"/>
    <property type="match status" value="1"/>
</dbReference>
<dbReference type="InterPro" id="IPR051735">
    <property type="entry name" value="CFEM_domain"/>
</dbReference>
<evidence type="ECO:0000256" key="5">
    <source>
        <dbReference type="ARBA" id="ARBA00022525"/>
    </source>
</evidence>
<keyword evidence="11" id="KW-1015">Disulfide bond</keyword>
<reference evidence="17 18" key="1">
    <citation type="journal article" date="2015" name="Fungal Genet. Biol.">
        <title>Evolution of novel wood decay mechanisms in Agaricales revealed by the genome sequences of Fistulina hepatica and Cylindrobasidium torrendii.</title>
        <authorList>
            <person name="Floudas D."/>
            <person name="Held B.W."/>
            <person name="Riley R."/>
            <person name="Nagy L.G."/>
            <person name="Koehler G."/>
            <person name="Ransdell A.S."/>
            <person name="Younus H."/>
            <person name="Chow J."/>
            <person name="Chiniquy J."/>
            <person name="Lipzen A."/>
            <person name="Tritt A."/>
            <person name="Sun H."/>
            <person name="Haridas S."/>
            <person name="LaButti K."/>
            <person name="Ohm R.A."/>
            <person name="Kues U."/>
            <person name="Blanchette R.A."/>
            <person name="Grigoriev I.V."/>
            <person name="Minto R.E."/>
            <person name="Hibbett D.S."/>
        </authorList>
    </citation>
    <scope>NUCLEOTIDE SEQUENCE [LARGE SCALE GENOMIC DNA]</scope>
    <source>
        <strain evidence="17 18">FP15055 ss-10</strain>
    </source>
</reference>
<organism evidence="17 18">
    <name type="scientific">Cylindrobasidium torrendii FP15055 ss-10</name>
    <dbReference type="NCBI Taxonomy" id="1314674"/>
    <lineage>
        <taxon>Eukaryota</taxon>
        <taxon>Fungi</taxon>
        <taxon>Dikarya</taxon>
        <taxon>Basidiomycota</taxon>
        <taxon>Agaricomycotina</taxon>
        <taxon>Agaricomycetes</taxon>
        <taxon>Agaricomycetidae</taxon>
        <taxon>Agaricales</taxon>
        <taxon>Marasmiineae</taxon>
        <taxon>Physalacriaceae</taxon>
        <taxon>Cylindrobasidium</taxon>
    </lineage>
</organism>